<dbReference type="AlphaFoldDB" id="A0A077TR03"/>
<organism evidence="3 4">
    <name type="scientific">Plasmodium chabaudi chabaudi</name>
    <dbReference type="NCBI Taxonomy" id="31271"/>
    <lineage>
        <taxon>Eukaryota</taxon>
        <taxon>Sar</taxon>
        <taxon>Alveolata</taxon>
        <taxon>Apicomplexa</taxon>
        <taxon>Aconoidasida</taxon>
        <taxon>Haemosporida</taxon>
        <taxon>Plasmodiidae</taxon>
        <taxon>Plasmodium</taxon>
        <taxon>Plasmodium (Vinckeia)</taxon>
    </lineage>
</organism>
<evidence type="ECO:0000313" key="4">
    <source>
        <dbReference type="Proteomes" id="UP000071118"/>
    </source>
</evidence>
<reference evidence="3 4" key="1">
    <citation type="journal article" date="2014" name="BMC Biol.">
        <title>A comprehensive evaluation of rodent malaria parasite genomes and gene expression.</title>
        <authorList>
            <person name="Otto T.D."/>
            <person name="Bohme U."/>
            <person name="Jackson A.P."/>
            <person name="Hunt M."/>
            <person name="Franke-Fayard B."/>
            <person name="Hoeijmakers W.A."/>
            <person name="Religa A.A."/>
            <person name="Robertson L."/>
            <person name="Sanders M."/>
            <person name="Ogun S.A."/>
            <person name="Cunningham D."/>
            <person name="Erhart A."/>
            <person name="Billker O."/>
            <person name="Khan S.M."/>
            <person name="Stunnenberg H.G."/>
            <person name="Langhorne J."/>
            <person name="Holder A.A."/>
            <person name="Waters A.P."/>
            <person name="Newbold C.I."/>
            <person name="Pain A."/>
            <person name="Berriman M."/>
            <person name="Janse C.J."/>
        </authorList>
    </citation>
    <scope>NUCLEOTIDE SEQUENCE [LARGE SCALE GENOMIC DNA]</scope>
    <source>
        <strain evidence="3 4">AS</strain>
    </source>
</reference>
<dbReference type="OrthoDB" id="370643at2759"/>
<feature type="chain" id="PRO_5014217034" evidence="1">
    <location>
        <begin position="26"/>
        <end position="280"/>
    </location>
</feature>
<evidence type="ECO:0000313" key="3">
    <source>
        <dbReference type="EMBL" id="VTZ70261.1"/>
    </source>
</evidence>
<accession>A0A077TR03</accession>
<name>A0A077TR03_PLACU</name>
<gene>
    <name evidence="2" type="ORF">PCHAJ_000379300</name>
    <name evidence="3" type="ORF">PCHAS_1330900</name>
</gene>
<evidence type="ECO:0000256" key="1">
    <source>
        <dbReference type="SAM" id="SignalP"/>
    </source>
</evidence>
<dbReference type="SUPFAM" id="SSF55961">
    <property type="entry name" value="Bet v1-like"/>
    <property type="match status" value="1"/>
</dbReference>
<dbReference type="NCBIfam" id="TIGR01599">
    <property type="entry name" value="PYST-A"/>
    <property type="match status" value="1"/>
</dbReference>
<dbReference type="Proteomes" id="UP000071118">
    <property type="component" value="Chromosome 13"/>
</dbReference>
<dbReference type="RefSeq" id="XP_016654566.1">
    <property type="nucleotide sequence ID" value="XM_016799250.1"/>
</dbReference>
<dbReference type="Proteomes" id="UP000507163">
    <property type="component" value="Chromosome 13"/>
</dbReference>
<dbReference type="VEuPathDB" id="PlasmoDB:PCHAS_1330900"/>
<keyword evidence="4" id="KW-1185">Reference proteome</keyword>
<proteinExistence type="predicted"/>
<reference evidence="3" key="2">
    <citation type="submission" date="2014-05" db="EMBL/GenBank/DDBJ databases">
        <authorList>
            <person name="Aslett M.A."/>
            <person name="De Silva N."/>
        </authorList>
    </citation>
    <scope>NUCLEOTIDE SEQUENCE</scope>
    <source>
        <strain evidence="3">AS</strain>
    </source>
</reference>
<evidence type="ECO:0000313" key="2">
    <source>
        <dbReference type="EMBL" id="SCM04822.1"/>
    </source>
</evidence>
<sequence>MNKGYIKIALALLSVASYMQNIAFARDIIPNDNFPNKDNVPLPADPKEAKQAADVMADALAIAQKHAQHSEDYKLYSKEDDGAILYFKTVNNTEIGKLDLIIPNPDSYDDVVSMLWDPNGAKNFDDTFIEGNIPQVYNENLVIIQQRYKSAIGSWQRYYHAIANKVELSKDETAILLVSSDMNDHDGYCDRKYVNPIVESANSFKPDINSQEDIRKGHLSKMYVNLVAFFIKKEADSVKLTYVSSIDPNVPWYVPGVAVKKALVKKFINMIKLREIFKKA</sequence>
<dbReference type="EMBL" id="LT608179">
    <property type="protein sequence ID" value="SCM04822.1"/>
    <property type="molecule type" value="Genomic_DNA"/>
</dbReference>
<dbReference type="InterPro" id="IPR023393">
    <property type="entry name" value="START-like_dom_sf"/>
</dbReference>
<dbReference type="EMBL" id="LK022890">
    <property type="protein sequence ID" value="VTZ70261.1"/>
    <property type="molecule type" value="Genomic_DNA"/>
</dbReference>
<feature type="signal peptide" evidence="1">
    <location>
        <begin position="1"/>
        <end position="25"/>
    </location>
</feature>
<evidence type="ECO:0000313" key="5">
    <source>
        <dbReference type="Proteomes" id="UP000507163"/>
    </source>
</evidence>
<dbReference type="InterPro" id="IPR006486">
    <property type="entry name" value="PYST_A"/>
</dbReference>
<keyword evidence="1" id="KW-0732">Signal</keyword>
<protein>
    <submittedName>
        <fullName evidence="3">Fam-a protein</fullName>
    </submittedName>
</protein>
<dbReference type="KEGG" id="pcb:PCHAS_1330900"/>
<dbReference type="GeneID" id="3496188"/>
<dbReference type="Gene3D" id="3.30.530.20">
    <property type="match status" value="1"/>
</dbReference>
<reference evidence="3" key="3">
    <citation type="submission" date="2019-05" db="EMBL/GenBank/DDBJ databases">
        <authorList>
            <consortium name="Pathogen Informatics"/>
        </authorList>
    </citation>
    <scope>NUCLEOTIDE SEQUENCE</scope>
    <source>
        <strain evidence="2 5">AJ</strain>
        <strain evidence="3">AS</strain>
    </source>
</reference>